<dbReference type="EMBL" id="BMGB01000002">
    <property type="protein sequence ID" value="GGB15448.1"/>
    <property type="molecule type" value="Genomic_DNA"/>
</dbReference>
<dbReference type="Gene3D" id="3.10.105.10">
    <property type="entry name" value="Dipeptide-binding Protein, Domain 3"/>
    <property type="match status" value="1"/>
</dbReference>
<protein>
    <submittedName>
        <fullName evidence="6">Peptide ABC transporter permease</fullName>
    </submittedName>
</protein>
<organism evidence="6 7">
    <name type="scientific">Conyzicola nivalis</name>
    <dbReference type="NCBI Taxonomy" id="1477021"/>
    <lineage>
        <taxon>Bacteria</taxon>
        <taxon>Bacillati</taxon>
        <taxon>Actinomycetota</taxon>
        <taxon>Actinomycetes</taxon>
        <taxon>Micrococcales</taxon>
        <taxon>Microbacteriaceae</taxon>
        <taxon>Conyzicola</taxon>
    </lineage>
</organism>
<evidence type="ECO:0000256" key="2">
    <source>
        <dbReference type="ARBA" id="ARBA00022448"/>
    </source>
</evidence>
<dbReference type="PIRSF" id="PIRSF002741">
    <property type="entry name" value="MppA"/>
    <property type="match status" value="1"/>
</dbReference>
<dbReference type="GO" id="GO:1904680">
    <property type="term" value="F:peptide transmembrane transporter activity"/>
    <property type="evidence" value="ECO:0007669"/>
    <property type="project" value="TreeGrafter"/>
</dbReference>
<dbReference type="SUPFAM" id="SSF53850">
    <property type="entry name" value="Periplasmic binding protein-like II"/>
    <property type="match status" value="1"/>
</dbReference>
<comment type="caution">
    <text evidence="6">The sequence shown here is derived from an EMBL/GenBank/DDBJ whole genome shotgun (WGS) entry which is preliminary data.</text>
</comment>
<dbReference type="PROSITE" id="PS51257">
    <property type="entry name" value="PROKAR_LIPOPROTEIN"/>
    <property type="match status" value="1"/>
</dbReference>
<keyword evidence="3 4" id="KW-0732">Signal</keyword>
<evidence type="ECO:0000256" key="3">
    <source>
        <dbReference type="ARBA" id="ARBA00022729"/>
    </source>
</evidence>
<sequence>MSTKKSRVFRLTAMPVAALAAISLLAACSSGTADNDAAPLESSKDTIVFAIKEDPTCLDPQLTSLTTSLNIGRQVVDSLVDQNPETGEIVPWLAESFETNDDLSAFTFTLRDDVTFSDGTALTSAVVKANLDSLIALGKTAPLASQFLAGYVSTDVVDDLNFTVTFSAPNAPFLQGASTMTLGIVSEATTAQAADVRCTAGPIGSGSFVYDSYTPNDSVVIVKRDGYDWASELREHTGEALVSTIEFPVITENGVRTGGLESGEFDIIQDLPYIDESRFTTDDYNLYAAANTGVPNSLIPNTTRPIVADEAVRKAMLLGTDREEINLLTGSVSGQPATSALTSSTSGFESQAEATAYDPDAAEELLDDAGWEMGSDGIREKDGTKLTVTATAFYAQDVLEATQIQLKKIGIDLQLKMVTSGDFFGAIATGDYDFLAAGLTRSDPDALRVLFSQASAAKWGIVDDAELESILLEQAATSDTADRQALIDQAQEIIIDKAYLVPMLETTQLHASVSTVSGVTFDSASRVQLYDVRASE</sequence>
<evidence type="ECO:0000313" key="6">
    <source>
        <dbReference type="EMBL" id="GGB15448.1"/>
    </source>
</evidence>
<reference evidence="6" key="2">
    <citation type="submission" date="2020-09" db="EMBL/GenBank/DDBJ databases">
        <authorList>
            <person name="Sun Q."/>
            <person name="Zhou Y."/>
        </authorList>
    </citation>
    <scope>NUCLEOTIDE SEQUENCE</scope>
    <source>
        <strain evidence="6">CGMCC 1.12813</strain>
    </source>
</reference>
<reference evidence="6" key="1">
    <citation type="journal article" date="2014" name="Int. J. Syst. Evol. Microbiol.">
        <title>Complete genome sequence of Corynebacterium casei LMG S-19264T (=DSM 44701T), isolated from a smear-ripened cheese.</title>
        <authorList>
            <consortium name="US DOE Joint Genome Institute (JGI-PGF)"/>
            <person name="Walter F."/>
            <person name="Albersmeier A."/>
            <person name="Kalinowski J."/>
            <person name="Ruckert C."/>
        </authorList>
    </citation>
    <scope>NUCLEOTIDE SEQUENCE</scope>
    <source>
        <strain evidence="6">CGMCC 1.12813</strain>
    </source>
</reference>
<comment type="similarity">
    <text evidence="1">Belongs to the bacterial solute-binding protein 5 family.</text>
</comment>
<proteinExistence type="inferred from homology"/>
<evidence type="ECO:0000256" key="1">
    <source>
        <dbReference type="ARBA" id="ARBA00005695"/>
    </source>
</evidence>
<evidence type="ECO:0000256" key="4">
    <source>
        <dbReference type="SAM" id="SignalP"/>
    </source>
</evidence>
<evidence type="ECO:0000259" key="5">
    <source>
        <dbReference type="Pfam" id="PF00496"/>
    </source>
</evidence>
<dbReference type="GO" id="GO:0043190">
    <property type="term" value="C:ATP-binding cassette (ABC) transporter complex"/>
    <property type="evidence" value="ECO:0007669"/>
    <property type="project" value="InterPro"/>
</dbReference>
<dbReference type="RefSeq" id="WP_188511787.1">
    <property type="nucleotide sequence ID" value="NZ_BMGB01000002.1"/>
</dbReference>
<dbReference type="InterPro" id="IPR000914">
    <property type="entry name" value="SBP_5_dom"/>
</dbReference>
<keyword evidence="2" id="KW-0813">Transport</keyword>
<name>A0A916STB8_9MICO</name>
<dbReference type="AlphaFoldDB" id="A0A916STB8"/>
<keyword evidence="7" id="KW-1185">Reference proteome</keyword>
<feature type="domain" description="Solute-binding protein family 5" evidence="5">
    <location>
        <begin position="88"/>
        <end position="456"/>
    </location>
</feature>
<dbReference type="Gene3D" id="3.40.190.10">
    <property type="entry name" value="Periplasmic binding protein-like II"/>
    <property type="match status" value="1"/>
</dbReference>
<dbReference type="CDD" id="cd08492">
    <property type="entry name" value="PBP2_NikA_DppA_OppA_like_15"/>
    <property type="match status" value="1"/>
</dbReference>
<dbReference type="InterPro" id="IPR030678">
    <property type="entry name" value="Peptide/Ni-bd"/>
</dbReference>
<feature type="chain" id="PRO_5039129550" evidence="4">
    <location>
        <begin position="21"/>
        <end position="536"/>
    </location>
</feature>
<accession>A0A916STB8</accession>
<dbReference type="GO" id="GO:0042597">
    <property type="term" value="C:periplasmic space"/>
    <property type="evidence" value="ECO:0007669"/>
    <property type="project" value="UniProtKB-ARBA"/>
</dbReference>
<dbReference type="GO" id="GO:0015833">
    <property type="term" value="P:peptide transport"/>
    <property type="evidence" value="ECO:0007669"/>
    <property type="project" value="TreeGrafter"/>
</dbReference>
<dbReference type="PANTHER" id="PTHR30290">
    <property type="entry name" value="PERIPLASMIC BINDING COMPONENT OF ABC TRANSPORTER"/>
    <property type="match status" value="1"/>
</dbReference>
<dbReference type="PANTHER" id="PTHR30290:SF9">
    <property type="entry name" value="OLIGOPEPTIDE-BINDING PROTEIN APPA"/>
    <property type="match status" value="1"/>
</dbReference>
<feature type="signal peptide" evidence="4">
    <location>
        <begin position="1"/>
        <end position="20"/>
    </location>
</feature>
<gene>
    <name evidence="6" type="ORF">GCM10010979_32570</name>
</gene>
<dbReference type="Pfam" id="PF00496">
    <property type="entry name" value="SBP_bac_5"/>
    <property type="match status" value="1"/>
</dbReference>
<evidence type="ECO:0000313" key="7">
    <source>
        <dbReference type="Proteomes" id="UP000606922"/>
    </source>
</evidence>
<dbReference type="InterPro" id="IPR039424">
    <property type="entry name" value="SBP_5"/>
</dbReference>
<dbReference type="Proteomes" id="UP000606922">
    <property type="component" value="Unassembled WGS sequence"/>
</dbReference>